<evidence type="ECO:0000313" key="4">
    <source>
        <dbReference type="Proteomes" id="UP001165378"/>
    </source>
</evidence>
<feature type="region of interest" description="Disordered" evidence="1">
    <location>
        <begin position="70"/>
        <end position="92"/>
    </location>
</feature>
<dbReference type="AlphaFoldDB" id="A0AA41U213"/>
<evidence type="ECO:0000256" key="2">
    <source>
        <dbReference type="SAM" id="Phobius"/>
    </source>
</evidence>
<reference evidence="3" key="1">
    <citation type="submission" date="2022-01" db="EMBL/GenBank/DDBJ databases">
        <title>Genome-Based Taxonomic Classification of the Phylum Actinobacteria.</title>
        <authorList>
            <person name="Gao Y."/>
        </authorList>
    </citation>
    <scope>NUCLEOTIDE SEQUENCE</scope>
    <source>
        <strain evidence="3">KLBMP 8922</strain>
    </source>
</reference>
<keyword evidence="2" id="KW-1133">Transmembrane helix</keyword>
<proteinExistence type="predicted"/>
<evidence type="ECO:0000256" key="1">
    <source>
        <dbReference type="SAM" id="MobiDB-lite"/>
    </source>
</evidence>
<dbReference type="EMBL" id="JAKFHA010000015">
    <property type="protein sequence ID" value="MCF2530236.1"/>
    <property type="molecule type" value="Genomic_DNA"/>
</dbReference>
<organism evidence="3 4">
    <name type="scientific">Yinghuangia soli</name>
    <dbReference type="NCBI Taxonomy" id="2908204"/>
    <lineage>
        <taxon>Bacteria</taxon>
        <taxon>Bacillati</taxon>
        <taxon>Actinomycetota</taxon>
        <taxon>Actinomycetes</taxon>
        <taxon>Kitasatosporales</taxon>
        <taxon>Streptomycetaceae</taxon>
        <taxon>Yinghuangia</taxon>
    </lineage>
</organism>
<evidence type="ECO:0000313" key="3">
    <source>
        <dbReference type="EMBL" id="MCF2530236.1"/>
    </source>
</evidence>
<gene>
    <name evidence="3" type="ORF">LZ495_23845</name>
</gene>
<accession>A0AA41U213</accession>
<keyword evidence="4" id="KW-1185">Reference proteome</keyword>
<protein>
    <submittedName>
        <fullName evidence="3">Uncharacterized protein</fullName>
    </submittedName>
</protein>
<dbReference type="RefSeq" id="WP_235054903.1">
    <property type="nucleotide sequence ID" value="NZ_JAKFHA010000015.1"/>
</dbReference>
<dbReference type="Proteomes" id="UP001165378">
    <property type="component" value="Unassembled WGS sequence"/>
</dbReference>
<feature type="transmembrane region" description="Helical" evidence="2">
    <location>
        <begin position="44"/>
        <end position="65"/>
    </location>
</feature>
<name>A0AA41U213_9ACTN</name>
<comment type="caution">
    <text evidence="3">The sequence shown here is derived from an EMBL/GenBank/DDBJ whole genome shotgun (WGS) entry which is preliminary data.</text>
</comment>
<keyword evidence="2" id="KW-0472">Membrane</keyword>
<sequence length="302" mass="32308">MSDDEVRDVLVLALEGDDPGLGPDIGALLSKGRRLRRRNRIRKGIAAAAAVACLVGGSAWFTGAFDTSAGPGPATSVSPAPRTASGVPVPEASSGPLVLDPAFTAGDARGVLVNCIDHHAKAAPTTASGDPAYPRFTERDPDKYRILYFGPFIPNPGPTTWGTALLAVDSEGNADYCRNSPDGWYSARDIRRVPDQSAARPAAMSVARNDLCYPDLAKRPQPSPEFPFRWLDFGRLPDPKAVRVTVEYGGKTQDAALSHGFWFAAGELVRPETYTPIIRSYDADGRLLYDSTQAGPRSRPLS</sequence>
<keyword evidence="2" id="KW-0812">Transmembrane</keyword>